<dbReference type="EMBL" id="DVOD01000059">
    <property type="protein sequence ID" value="HIU93087.1"/>
    <property type="molecule type" value="Genomic_DNA"/>
</dbReference>
<protein>
    <submittedName>
        <fullName evidence="1">NAD(P)H-dependent oxidoreductase subunit E</fullName>
    </submittedName>
</protein>
<comment type="caution">
    <text evidence="1">The sequence shown here is derived from an EMBL/GenBank/DDBJ whole genome shotgun (WGS) entry which is preliminary data.</text>
</comment>
<dbReference type="AlphaFoldDB" id="A0A9D1SSF0"/>
<evidence type="ECO:0000313" key="2">
    <source>
        <dbReference type="Proteomes" id="UP000886748"/>
    </source>
</evidence>
<name>A0A9D1SSF0_9CLOT</name>
<proteinExistence type="predicted"/>
<accession>A0A9D1SSF0</accession>
<dbReference type="SUPFAM" id="SSF52833">
    <property type="entry name" value="Thioredoxin-like"/>
    <property type="match status" value="1"/>
</dbReference>
<reference evidence="1" key="2">
    <citation type="journal article" date="2021" name="PeerJ">
        <title>Extensive microbial diversity within the chicken gut microbiome revealed by metagenomics and culture.</title>
        <authorList>
            <person name="Gilroy R."/>
            <person name="Ravi A."/>
            <person name="Getino M."/>
            <person name="Pursley I."/>
            <person name="Horton D.L."/>
            <person name="Alikhan N.F."/>
            <person name="Baker D."/>
            <person name="Gharbi K."/>
            <person name="Hall N."/>
            <person name="Watson M."/>
            <person name="Adriaenssens E.M."/>
            <person name="Foster-Nyarko E."/>
            <person name="Jarju S."/>
            <person name="Secka A."/>
            <person name="Antonio M."/>
            <person name="Oren A."/>
            <person name="Chaudhuri R.R."/>
            <person name="La Ragione R."/>
            <person name="Hildebrand F."/>
            <person name="Pallen M.J."/>
        </authorList>
    </citation>
    <scope>NUCLEOTIDE SEQUENCE</scope>
    <source>
        <strain evidence="1">CHK154-7741</strain>
    </source>
</reference>
<organism evidence="1 2">
    <name type="scientific">Candidatus Limenecus avicola</name>
    <dbReference type="NCBI Taxonomy" id="2840847"/>
    <lineage>
        <taxon>Bacteria</taxon>
        <taxon>Bacillati</taxon>
        <taxon>Bacillota</taxon>
        <taxon>Clostridia</taxon>
        <taxon>Eubacteriales</taxon>
        <taxon>Clostridiaceae</taxon>
        <taxon>Clostridiaceae incertae sedis</taxon>
        <taxon>Candidatus Limenecus</taxon>
    </lineage>
</organism>
<dbReference type="Gene3D" id="3.40.30.10">
    <property type="entry name" value="Glutaredoxin"/>
    <property type="match status" value="1"/>
</dbReference>
<dbReference type="Proteomes" id="UP000886748">
    <property type="component" value="Unassembled WGS sequence"/>
</dbReference>
<dbReference type="Pfam" id="PF01257">
    <property type="entry name" value="2Fe-2S_thioredx"/>
    <property type="match status" value="1"/>
</dbReference>
<sequence length="84" mass="9168">MQKEKTQTITIKVCMGSSCFARGNAANLDYIENFVKENGLDAKIEVIGSRCENNCAVGPNVIINGENCESASPVRLEAILKKYL</sequence>
<gene>
    <name evidence="1" type="ORF">IAD26_08150</name>
</gene>
<evidence type="ECO:0000313" key="1">
    <source>
        <dbReference type="EMBL" id="HIU93087.1"/>
    </source>
</evidence>
<dbReference type="InterPro" id="IPR036249">
    <property type="entry name" value="Thioredoxin-like_sf"/>
</dbReference>
<dbReference type="CDD" id="cd02980">
    <property type="entry name" value="TRX_Fd_family"/>
    <property type="match status" value="1"/>
</dbReference>
<reference evidence="1" key="1">
    <citation type="submission" date="2020-10" db="EMBL/GenBank/DDBJ databases">
        <authorList>
            <person name="Gilroy R."/>
        </authorList>
    </citation>
    <scope>NUCLEOTIDE SEQUENCE</scope>
    <source>
        <strain evidence="1">CHK154-7741</strain>
    </source>
</reference>